<proteinExistence type="predicted"/>
<evidence type="ECO:0000259" key="6">
    <source>
        <dbReference type="PROSITE" id="PS50943"/>
    </source>
</evidence>
<dbReference type="InterPro" id="IPR010982">
    <property type="entry name" value="Lambda_DNA-bd_dom_sf"/>
</dbReference>
<evidence type="ECO:0000313" key="7">
    <source>
        <dbReference type="EMBL" id="GGA23476.1"/>
    </source>
</evidence>
<organism evidence="7 8">
    <name type="scientific">Paenibacillus physcomitrellae</name>
    <dbReference type="NCBI Taxonomy" id="1619311"/>
    <lineage>
        <taxon>Bacteria</taxon>
        <taxon>Bacillati</taxon>
        <taxon>Bacillota</taxon>
        <taxon>Bacilli</taxon>
        <taxon>Bacillales</taxon>
        <taxon>Paenibacillaceae</taxon>
        <taxon>Paenibacillus</taxon>
    </lineage>
</organism>
<dbReference type="EMBL" id="BMHF01000001">
    <property type="protein sequence ID" value="GGA23476.1"/>
    <property type="molecule type" value="Genomic_DNA"/>
</dbReference>
<evidence type="ECO:0000256" key="1">
    <source>
        <dbReference type="ARBA" id="ARBA00023015"/>
    </source>
</evidence>
<dbReference type="Gene3D" id="3.40.50.2300">
    <property type="match status" value="2"/>
</dbReference>
<gene>
    <name evidence="7" type="primary">malR</name>
    <name evidence="7" type="ORF">GCM10010917_05270</name>
</gene>
<dbReference type="Pfam" id="PF00356">
    <property type="entry name" value="LacI"/>
    <property type="match status" value="1"/>
</dbReference>
<keyword evidence="2" id="KW-0238">DNA-binding</keyword>
<keyword evidence="3" id="KW-0804">Transcription</keyword>
<dbReference type="SUPFAM" id="SSF53822">
    <property type="entry name" value="Periplasmic binding protein-like I"/>
    <property type="match status" value="1"/>
</dbReference>
<dbReference type="InterPro" id="IPR046335">
    <property type="entry name" value="LacI/GalR-like_sensor"/>
</dbReference>
<evidence type="ECO:0000256" key="2">
    <source>
        <dbReference type="ARBA" id="ARBA00023125"/>
    </source>
</evidence>
<dbReference type="Pfam" id="PF13377">
    <property type="entry name" value="Peripla_BP_3"/>
    <property type="match status" value="1"/>
</dbReference>
<feature type="region of interest" description="Disordered" evidence="4">
    <location>
        <begin position="340"/>
        <end position="361"/>
    </location>
</feature>
<dbReference type="CDD" id="cd01392">
    <property type="entry name" value="HTH_LacI"/>
    <property type="match status" value="1"/>
</dbReference>
<dbReference type="Proteomes" id="UP000609323">
    <property type="component" value="Unassembled WGS sequence"/>
</dbReference>
<feature type="domain" description="HTH cro/C1-type" evidence="6">
    <location>
        <begin position="3"/>
        <end position="50"/>
    </location>
</feature>
<name>A0ABQ1FPG9_9BACL</name>
<dbReference type="InterPro" id="IPR000843">
    <property type="entry name" value="HTH_LacI"/>
</dbReference>
<dbReference type="PANTHER" id="PTHR30146">
    <property type="entry name" value="LACI-RELATED TRANSCRIPTIONAL REPRESSOR"/>
    <property type="match status" value="1"/>
</dbReference>
<reference evidence="8" key="1">
    <citation type="journal article" date="2019" name="Int. J. Syst. Evol. Microbiol.">
        <title>The Global Catalogue of Microorganisms (GCM) 10K type strain sequencing project: providing services to taxonomists for standard genome sequencing and annotation.</title>
        <authorList>
            <consortium name="The Broad Institute Genomics Platform"/>
            <consortium name="The Broad Institute Genome Sequencing Center for Infectious Disease"/>
            <person name="Wu L."/>
            <person name="Ma J."/>
        </authorList>
    </citation>
    <scope>NUCLEOTIDE SEQUENCE [LARGE SCALE GENOMIC DNA]</scope>
    <source>
        <strain evidence="8">CGMCC 1.15044</strain>
    </source>
</reference>
<dbReference type="PANTHER" id="PTHR30146:SF109">
    <property type="entry name" value="HTH-TYPE TRANSCRIPTIONAL REGULATOR GALS"/>
    <property type="match status" value="1"/>
</dbReference>
<dbReference type="PROSITE" id="PS50943">
    <property type="entry name" value="HTH_CROC1"/>
    <property type="match status" value="1"/>
</dbReference>
<evidence type="ECO:0000259" key="5">
    <source>
        <dbReference type="PROSITE" id="PS50932"/>
    </source>
</evidence>
<dbReference type="InterPro" id="IPR001387">
    <property type="entry name" value="Cro/C1-type_HTH"/>
</dbReference>
<accession>A0ABQ1FPG9</accession>
<dbReference type="SMART" id="SM00354">
    <property type="entry name" value="HTH_LACI"/>
    <property type="match status" value="1"/>
</dbReference>
<dbReference type="SUPFAM" id="SSF47413">
    <property type="entry name" value="lambda repressor-like DNA-binding domains"/>
    <property type="match status" value="1"/>
</dbReference>
<protein>
    <submittedName>
        <fullName evidence="7">LacI family transcriptional regulator</fullName>
    </submittedName>
</protein>
<keyword evidence="1" id="KW-0805">Transcription regulation</keyword>
<dbReference type="Gene3D" id="1.10.260.40">
    <property type="entry name" value="lambda repressor-like DNA-binding domains"/>
    <property type="match status" value="1"/>
</dbReference>
<keyword evidence="8" id="KW-1185">Reference proteome</keyword>
<dbReference type="PROSITE" id="PS50932">
    <property type="entry name" value="HTH_LACI_2"/>
    <property type="match status" value="1"/>
</dbReference>
<feature type="domain" description="HTH lacI-type" evidence="5">
    <location>
        <begin position="2"/>
        <end position="56"/>
    </location>
</feature>
<evidence type="ECO:0000256" key="4">
    <source>
        <dbReference type="SAM" id="MobiDB-lite"/>
    </source>
</evidence>
<dbReference type="InterPro" id="IPR028082">
    <property type="entry name" value="Peripla_BP_I"/>
</dbReference>
<sequence>MATIEDVAKAAGVSKGTVSNVFSKKRPISKEVTEHVMQVAKELNYRPNYWARSLVNKKTRIIGLNMRGEKLKMSHFQYSLLNGVLPVCYERGYRLLLNTLSPNYLNQVEHLASDPVDGEIILDAVIGDSRVEDCLQRNVPIVVIGRPSGEDETRVSYVNNDNIGTAAKVTQYLISLGHEQILFINGPENRTVTADRTAGYMQAFSQQGKKPAEGMIVHQNNLQAMTSLTYSYETALSRLKENPEITAVLTDTESMALGVYKAAAELNLRIPDQLSVLCFGYGGTLAQEFNPPLTGVDLHADKLGTEAIQLLLEQLEQSDAEDKLAKRTIIPSDLVVRGSCDRRESKPDSVDQTQPPKKIKA</sequence>
<comment type="caution">
    <text evidence="7">The sequence shown here is derived from an EMBL/GenBank/DDBJ whole genome shotgun (WGS) entry which is preliminary data.</text>
</comment>
<feature type="compositionally biased region" description="Basic and acidic residues" evidence="4">
    <location>
        <begin position="340"/>
        <end position="349"/>
    </location>
</feature>
<evidence type="ECO:0000313" key="8">
    <source>
        <dbReference type="Proteomes" id="UP000609323"/>
    </source>
</evidence>
<dbReference type="RefSeq" id="WP_094093284.1">
    <property type="nucleotide sequence ID" value="NZ_BMHF01000001.1"/>
</dbReference>
<evidence type="ECO:0000256" key="3">
    <source>
        <dbReference type="ARBA" id="ARBA00023163"/>
    </source>
</evidence>